<feature type="transmembrane region" description="Helical" evidence="1">
    <location>
        <begin position="87"/>
        <end position="107"/>
    </location>
</feature>
<evidence type="ECO:0000313" key="3">
    <source>
        <dbReference type="EMBL" id="QSZ27598.1"/>
    </source>
</evidence>
<keyword evidence="1" id="KW-0812">Transmembrane</keyword>
<keyword evidence="4" id="KW-1185">Reference proteome</keyword>
<sequence length="158" mass="17426">MLNLIVCAVFLLIAAVFDFETRKIPNVLNGAAFITAFALNFYHLNLFIPSFAYGFLLGFILFLLGIMGAGDGKMIAVTGLLINTDMLFKTLLLAFLFFGIYAAYSAIVKKGFKNFIAQEKNNLTLFFAKSKPDGERSAFAPFFFAGFLTCQVLGVIKI</sequence>
<dbReference type="Proteomes" id="UP000671913">
    <property type="component" value="Chromosome"/>
</dbReference>
<proteinExistence type="predicted"/>
<dbReference type="KEGG" id="aaut:ACETAC_01395"/>
<feature type="transmembrane region" description="Helical" evidence="1">
    <location>
        <begin position="138"/>
        <end position="156"/>
    </location>
</feature>
<reference evidence="3" key="1">
    <citation type="submission" date="2020-08" db="EMBL/GenBank/DDBJ databases">
        <title>Genomic insights into the carbon and energy metabolism of the first obligate autotrophic acetogenic bacterium Aceticella autotrophica gen. nov., sp. nov.</title>
        <authorList>
            <person name="Toshchakov S.V."/>
            <person name="Elcheninov A.G."/>
            <person name="Kublanov I.V."/>
            <person name="Frolov E.N."/>
            <person name="Lebedinsky A.V."/>
        </authorList>
    </citation>
    <scope>NUCLEOTIDE SEQUENCE</scope>
    <source>
        <strain evidence="3">3443-3Ac</strain>
    </source>
</reference>
<feature type="transmembrane region" description="Helical" evidence="1">
    <location>
        <begin position="42"/>
        <end position="66"/>
    </location>
</feature>
<evidence type="ECO:0000313" key="4">
    <source>
        <dbReference type="Proteomes" id="UP000671913"/>
    </source>
</evidence>
<dbReference type="InterPro" id="IPR000045">
    <property type="entry name" value="Prepilin_IV_endopep_pep"/>
</dbReference>
<feature type="domain" description="Prepilin type IV endopeptidase peptidase" evidence="2">
    <location>
        <begin position="5"/>
        <end position="102"/>
    </location>
</feature>
<dbReference type="EMBL" id="CP060096">
    <property type="protein sequence ID" value="QSZ27598.1"/>
    <property type="molecule type" value="Genomic_DNA"/>
</dbReference>
<organism evidence="3 4">
    <name type="scientific">Aceticella autotrophica</name>
    <dbReference type="NCBI Taxonomy" id="2755338"/>
    <lineage>
        <taxon>Bacteria</taxon>
        <taxon>Bacillati</taxon>
        <taxon>Bacillota</taxon>
        <taxon>Clostridia</taxon>
        <taxon>Thermoanaerobacterales</taxon>
        <taxon>Thermoanaerobacteraceae</taxon>
        <taxon>Aceticella</taxon>
    </lineage>
</organism>
<evidence type="ECO:0000256" key="1">
    <source>
        <dbReference type="SAM" id="Phobius"/>
    </source>
</evidence>
<gene>
    <name evidence="3" type="ORF">ACETAC_01395</name>
</gene>
<keyword evidence="1" id="KW-0472">Membrane</keyword>
<dbReference type="GO" id="GO:0016020">
    <property type="term" value="C:membrane"/>
    <property type="evidence" value="ECO:0007669"/>
    <property type="project" value="InterPro"/>
</dbReference>
<keyword evidence="1" id="KW-1133">Transmembrane helix</keyword>
<dbReference type="GO" id="GO:0004190">
    <property type="term" value="F:aspartic-type endopeptidase activity"/>
    <property type="evidence" value="ECO:0007669"/>
    <property type="project" value="InterPro"/>
</dbReference>
<dbReference type="RefSeq" id="WP_284680300.1">
    <property type="nucleotide sequence ID" value="NZ_CP060096.1"/>
</dbReference>
<accession>A0A975AWB8</accession>
<dbReference type="Gene3D" id="1.20.120.1220">
    <property type="match status" value="1"/>
</dbReference>
<evidence type="ECO:0000259" key="2">
    <source>
        <dbReference type="Pfam" id="PF01478"/>
    </source>
</evidence>
<name>A0A975AWB8_9THEO</name>
<protein>
    <submittedName>
        <fullName evidence="3">Prepilin peptidase</fullName>
    </submittedName>
</protein>
<dbReference type="AlphaFoldDB" id="A0A975AWB8"/>
<dbReference type="Pfam" id="PF01478">
    <property type="entry name" value="Peptidase_A24"/>
    <property type="match status" value="1"/>
</dbReference>